<gene>
    <name evidence="4" type="ORF">ACFPQ4_05635</name>
</gene>
<keyword evidence="4" id="KW-0328">Glycosyltransferase</keyword>
<dbReference type="PANTHER" id="PTHR22916">
    <property type="entry name" value="GLYCOSYLTRANSFERASE"/>
    <property type="match status" value="1"/>
</dbReference>
<evidence type="ECO:0000259" key="3">
    <source>
        <dbReference type="Pfam" id="PF08484"/>
    </source>
</evidence>
<dbReference type="SUPFAM" id="SSF53448">
    <property type="entry name" value="Nucleotide-diphospho-sugar transferases"/>
    <property type="match status" value="1"/>
</dbReference>
<proteinExistence type="inferred from homology"/>
<dbReference type="PANTHER" id="PTHR22916:SF3">
    <property type="entry name" value="UDP-GLCNAC:BETAGAL BETA-1,3-N-ACETYLGLUCOSAMINYLTRANSFERASE-LIKE PROTEIN 1"/>
    <property type="match status" value="1"/>
</dbReference>
<comment type="caution">
    <text evidence="4">The sequence shown here is derived from an EMBL/GenBank/DDBJ whole genome shotgun (WGS) entry which is preliminary data.</text>
</comment>
<keyword evidence="5" id="KW-1185">Reference proteome</keyword>
<dbReference type="Gene3D" id="3.90.550.10">
    <property type="entry name" value="Spore Coat Polysaccharide Biosynthesis Protein SpsA, Chain A"/>
    <property type="match status" value="1"/>
</dbReference>
<reference evidence="5" key="1">
    <citation type="journal article" date="2019" name="Int. J. Syst. Evol. Microbiol.">
        <title>The Global Catalogue of Microorganisms (GCM) 10K type strain sequencing project: providing services to taxonomists for standard genome sequencing and annotation.</title>
        <authorList>
            <consortium name="The Broad Institute Genomics Platform"/>
            <consortium name="The Broad Institute Genome Sequencing Center for Infectious Disease"/>
            <person name="Wu L."/>
            <person name="Ma J."/>
        </authorList>
    </citation>
    <scope>NUCLEOTIDE SEQUENCE [LARGE SCALE GENOMIC DNA]</scope>
    <source>
        <strain evidence="5">CGMCC 1.18578</strain>
    </source>
</reference>
<evidence type="ECO:0000313" key="4">
    <source>
        <dbReference type="EMBL" id="MFC5528934.1"/>
    </source>
</evidence>
<feature type="domain" description="C-methyltransferase" evidence="3">
    <location>
        <begin position="354"/>
        <end position="440"/>
    </location>
</feature>
<comment type="similarity">
    <text evidence="1">Belongs to the glycosyltransferase 2 family.</text>
</comment>
<evidence type="ECO:0000259" key="2">
    <source>
        <dbReference type="Pfam" id="PF00535"/>
    </source>
</evidence>
<feature type="domain" description="Glycosyltransferase 2-like" evidence="2">
    <location>
        <begin position="8"/>
        <end position="133"/>
    </location>
</feature>
<sequence>MSSAPQFSIILPTRNRSFIVEQAIQSVLDQTYQDWELIVVDNDVDNKTYDAVHKYIGDKIKYVRTGDLPMHDNWQRGLDEARGNYITVLEDKASYAPYALETIDSIIKKNLDTSVFVWGYAYNAKFPSTFESTIDTYRFASDEIIKLFLNEHHSGITPVLPKMIFSCCHRSILDHCNARNERLFQSMSPDYTSMFAQLSYFEHVLLIDVQLVQFNSQFSNGKDFMLKKFNSKDMSDFIKLTLNGDIDESFRYSSLRMDTLYNVLISEFNNGKRRYGGNLEPFHMNKINVFREAANQIYEMTSYGVDMNPEKLQLKNELENEPSFIRTLVEQYEEQVKLKLLKPQFEFATSFVTGILSCLLSAGKKIAIWGAGDTTRYILSHLEQNLQSIKYIIDSDVSKQDKAMSGIMVKGPSFLKEQQVDVVFVSILKFQEEITNEIKSMNLDCKILTPDNIKDFIKV</sequence>
<dbReference type="Pfam" id="PF00535">
    <property type="entry name" value="Glycos_transf_2"/>
    <property type="match status" value="1"/>
</dbReference>
<dbReference type="InterPro" id="IPR013691">
    <property type="entry name" value="MeTrfase_14"/>
</dbReference>
<dbReference type="RefSeq" id="WP_378110803.1">
    <property type="nucleotide sequence ID" value="NZ_JBHSNC010000017.1"/>
</dbReference>
<dbReference type="GO" id="GO:0016757">
    <property type="term" value="F:glycosyltransferase activity"/>
    <property type="evidence" value="ECO:0007669"/>
    <property type="project" value="UniProtKB-KW"/>
</dbReference>
<dbReference type="EMBL" id="JBHSNC010000017">
    <property type="protein sequence ID" value="MFC5528934.1"/>
    <property type="molecule type" value="Genomic_DNA"/>
</dbReference>
<dbReference type="InterPro" id="IPR029044">
    <property type="entry name" value="Nucleotide-diphossugar_trans"/>
</dbReference>
<dbReference type="CDD" id="cd00761">
    <property type="entry name" value="Glyco_tranf_GTA_type"/>
    <property type="match status" value="1"/>
</dbReference>
<evidence type="ECO:0000256" key="1">
    <source>
        <dbReference type="ARBA" id="ARBA00006739"/>
    </source>
</evidence>
<keyword evidence="4" id="KW-0808">Transferase</keyword>
<dbReference type="Proteomes" id="UP001596108">
    <property type="component" value="Unassembled WGS sequence"/>
</dbReference>
<dbReference type="Gene3D" id="3.40.50.720">
    <property type="entry name" value="NAD(P)-binding Rossmann-like Domain"/>
    <property type="match status" value="1"/>
</dbReference>
<dbReference type="EC" id="2.4.-.-" evidence="4"/>
<organism evidence="4 5">
    <name type="scientific">Cohnella yongneupensis</name>
    <dbReference type="NCBI Taxonomy" id="425006"/>
    <lineage>
        <taxon>Bacteria</taxon>
        <taxon>Bacillati</taxon>
        <taxon>Bacillota</taxon>
        <taxon>Bacilli</taxon>
        <taxon>Bacillales</taxon>
        <taxon>Paenibacillaceae</taxon>
        <taxon>Cohnella</taxon>
    </lineage>
</organism>
<evidence type="ECO:0000313" key="5">
    <source>
        <dbReference type="Proteomes" id="UP001596108"/>
    </source>
</evidence>
<name>A0ABW0QXD2_9BACL</name>
<dbReference type="InterPro" id="IPR001173">
    <property type="entry name" value="Glyco_trans_2-like"/>
</dbReference>
<accession>A0ABW0QXD2</accession>
<protein>
    <submittedName>
        <fullName evidence="4">Glycosyltransferase</fullName>
        <ecNumber evidence="4">2.4.-.-</ecNumber>
    </submittedName>
</protein>
<dbReference type="Pfam" id="PF08484">
    <property type="entry name" value="Methyltransf_14"/>
    <property type="match status" value="1"/>
</dbReference>